<sequence>MGQCSVPRPVTSHERWVNVAYLDQSRVMNEGSLLRTTTSHQLCGRRVVWPVATSNLVQGQTFNMLNEIY</sequence>
<evidence type="ECO:0000313" key="1">
    <source>
        <dbReference type="EMBL" id="KAH3827553.1"/>
    </source>
</evidence>
<gene>
    <name evidence="1" type="ORF">DPMN_129489</name>
</gene>
<proteinExistence type="predicted"/>
<reference evidence="1" key="2">
    <citation type="submission" date="2020-11" db="EMBL/GenBank/DDBJ databases">
        <authorList>
            <person name="McCartney M.A."/>
            <person name="Auch B."/>
            <person name="Kono T."/>
            <person name="Mallez S."/>
            <person name="Becker A."/>
            <person name="Gohl D.M."/>
            <person name="Silverstein K.A.T."/>
            <person name="Koren S."/>
            <person name="Bechman K.B."/>
            <person name="Herman A."/>
            <person name="Abrahante J.E."/>
            <person name="Garbe J."/>
        </authorList>
    </citation>
    <scope>NUCLEOTIDE SEQUENCE</scope>
    <source>
        <strain evidence="1">Duluth1</strain>
        <tissue evidence="1">Whole animal</tissue>
    </source>
</reference>
<dbReference type="AlphaFoldDB" id="A0A9D4K132"/>
<accession>A0A9D4K132</accession>
<name>A0A9D4K132_DREPO</name>
<protein>
    <submittedName>
        <fullName evidence="1">Uncharacterized protein</fullName>
    </submittedName>
</protein>
<keyword evidence="2" id="KW-1185">Reference proteome</keyword>
<dbReference type="EMBL" id="JAIWYP010000005">
    <property type="protein sequence ID" value="KAH3827553.1"/>
    <property type="molecule type" value="Genomic_DNA"/>
</dbReference>
<evidence type="ECO:0000313" key="2">
    <source>
        <dbReference type="Proteomes" id="UP000828390"/>
    </source>
</evidence>
<organism evidence="1 2">
    <name type="scientific">Dreissena polymorpha</name>
    <name type="common">Zebra mussel</name>
    <name type="synonym">Mytilus polymorpha</name>
    <dbReference type="NCBI Taxonomy" id="45954"/>
    <lineage>
        <taxon>Eukaryota</taxon>
        <taxon>Metazoa</taxon>
        <taxon>Spiralia</taxon>
        <taxon>Lophotrochozoa</taxon>
        <taxon>Mollusca</taxon>
        <taxon>Bivalvia</taxon>
        <taxon>Autobranchia</taxon>
        <taxon>Heteroconchia</taxon>
        <taxon>Euheterodonta</taxon>
        <taxon>Imparidentia</taxon>
        <taxon>Neoheterodontei</taxon>
        <taxon>Myida</taxon>
        <taxon>Dreissenoidea</taxon>
        <taxon>Dreissenidae</taxon>
        <taxon>Dreissena</taxon>
    </lineage>
</organism>
<dbReference type="Proteomes" id="UP000828390">
    <property type="component" value="Unassembled WGS sequence"/>
</dbReference>
<comment type="caution">
    <text evidence="1">The sequence shown here is derived from an EMBL/GenBank/DDBJ whole genome shotgun (WGS) entry which is preliminary data.</text>
</comment>
<reference evidence="1" key="1">
    <citation type="journal article" date="2019" name="bioRxiv">
        <title>The Genome of the Zebra Mussel, Dreissena polymorpha: A Resource for Invasive Species Research.</title>
        <authorList>
            <person name="McCartney M.A."/>
            <person name="Auch B."/>
            <person name="Kono T."/>
            <person name="Mallez S."/>
            <person name="Zhang Y."/>
            <person name="Obille A."/>
            <person name="Becker A."/>
            <person name="Abrahante J.E."/>
            <person name="Garbe J."/>
            <person name="Badalamenti J.P."/>
            <person name="Herman A."/>
            <person name="Mangelson H."/>
            <person name="Liachko I."/>
            <person name="Sullivan S."/>
            <person name="Sone E.D."/>
            <person name="Koren S."/>
            <person name="Silverstein K.A.T."/>
            <person name="Beckman K.B."/>
            <person name="Gohl D.M."/>
        </authorList>
    </citation>
    <scope>NUCLEOTIDE SEQUENCE</scope>
    <source>
        <strain evidence="1">Duluth1</strain>
        <tissue evidence="1">Whole animal</tissue>
    </source>
</reference>